<gene>
    <name evidence="2" type="primary">TPS2_1</name>
    <name evidence="2" type="ORF">EHS25_005534</name>
</gene>
<dbReference type="AlphaFoldDB" id="A0A427XXR3"/>
<reference evidence="2 3" key="1">
    <citation type="submission" date="2018-11" db="EMBL/GenBank/DDBJ databases">
        <title>Genome sequence of Saitozyma podzolica DSM 27192.</title>
        <authorList>
            <person name="Aliyu H."/>
            <person name="Gorte O."/>
            <person name="Ochsenreither K."/>
        </authorList>
    </citation>
    <scope>NUCLEOTIDE SEQUENCE [LARGE SCALE GENOMIC DNA]</scope>
    <source>
        <strain evidence="2 3">DSM 27192</strain>
    </source>
</reference>
<dbReference type="GO" id="GO:0004805">
    <property type="term" value="F:trehalose-phosphatase activity"/>
    <property type="evidence" value="ECO:0007669"/>
    <property type="project" value="TreeGrafter"/>
</dbReference>
<dbReference type="GO" id="GO:0005992">
    <property type="term" value="P:trehalose biosynthetic process"/>
    <property type="evidence" value="ECO:0007669"/>
    <property type="project" value="InterPro"/>
</dbReference>
<dbReference type="GO" id="GO:0005946">
    <property type="term" value="C:alpha,alpha-trehalose-phosphate synthase complex (UDP-forming)"/>
    <property type="evidence" value="ECO:0007669"/>
    <property type="project" value="TreeGrafter"/>
</dbReference>
<dbReference type="InterPro" id="IPR036412">
    <property type="entry name" value="HAD-like_sf"/>
</dbReference>
<dbReference type="InterPro" id="IPR023214">
    <property type="entry name" value="HAD_sf"/>
</dbReference>
<dbReference type="Proteomes" id="UP000279259">
    <property type="component" value="Unassembled WGS sequence"/>
</dbReference>
<dbReference type="STRING" id="1890683.A0A427XXR3"/>
<proteinExistence type="inferred from homology"/>
<protein>
    <submittedName>
        <fullName evidence="2">Threalose-6-phosphate phosphatase</fullName>
    </submittedName>
</protein>
<dbReference type="InterPro" id="IPR003337">
    <property type="entry name" value="Trehalose_PPase"/>
</dbReference>
<dbReference type="GO" id="GO:0005829">
    <property type="term" value="C:cytosol"/>
    <property type="evidence" value="ECO:0007669"/>
    <property type="project" value="TreeGrafter"/>
</dbReference>
<dbReference type="Gene3D" id="3.40.50.1000">
    <property type="entry name" value="HAD superfamily/HAD-like"/>
    <property type="match status" value="1"/>
</dbReference>
<dbReference type="SUPFAM" id="SSF56784">
    <property type="entry name" value="HAD-like"/>
    <property type="match status" value="1"/>
</dbReference>
<name>A0A427XXR3_9TREE</name>
<organism evidence="2 3">
    <name type="scientific">Saitozyma podzolica</name>
    <dbReference type="NCBI Taxonomy" id="1890683"/>
    <lineage>
        <taxon>Eukaryota</taxon>
        <taxon>Fungi</taxon>
        <taxon>Dikarya</taxon>
        <taxon>Basidiomycota</taxon>
        <taxon>Agaricomycotina</taxon>
        <taxon>Tremellomycetes</taxon>
        <taxon>Tremellales</taxon>
        <taxon>Trimorphomycetaceae</taxon>
        <taxon>Saitozyma</taxon>
    </lineage>
</organism>
<keyword evidence="3" id="KW-1185">Reference proteome</keyword>
<dbReference type="Pfam" id="PF02358">
    <property type="entry name" value="Trehalose_PPase"/>
    <property type="match status" value="1"/>
</dbReference>
<comment type="caution">
    <text evidence="2">The sequence shown here is derived from an EMBL/GenBank/DDBJ whole genome shotgun (WGS) entry which is preliminary data.</text>
</comment>
<dbReference type="InterPro" id="IPR001830">
    <property type="entry name" value="Glyco_trans_20"/>
</dbReference>
<comment type="similarity">
    <text evidence="1">In the N-terminal section; belongs to the glycosyltransferase 20 family.</text>
</comment>
<dbReference type="EMBL" id="RSCD01000024">
    <property type="protein sequence ID" value="RSH83630.1"/>
    <property type="molecule type" value="Genomic_DNA"/>
</dbReference>
<dbReference type="GO" id="GO:0003825">
    <property type="term" value="F:alpha,alpha-trehalose-phosphate synthase (UDP-forming) activity"/>
    <property type="evidence" value="ECO:0007669"/>
    <property type="project" value="TreeGrafter"/>
</dbReference>
<dbReference type="OrthoDB" id="755951at2759"/>
<evidence type="ECO:0000313" key="2">
    <source>
        <dbReference type="EMBL" id="RSH83630.1"/>
    </source>
</evidence>
<dbReference type="PANTHER" id="PTHR10788">
    <property type="entry name" value="TREHALOSE-6-PHOSPHATE SYNTHASE"/>
    <property type="match status" value="1"/>
</dbReference>
<dbReference type="PANTHER" id="PTHR10788:SF123">
    <property type="entry name" value="TREHALOSE-PHOSPHATASE"/>
    <property type="match status" value="1"/>
</dbReference>
<evidence type="ECO:0000313" key="3">
    <source>
        <dbReference type="Proteomes" id="UP000279259"/>
    </source>
</evidence>
<evidence type="ECO:0000256" key="1">
    <source>
        <dbReference type="ARBA" id="ARBA00005409"/>
    </source>
</evidence>
<sequence>MLAQYKTAKKRLLMFDYDGTLTPIVKVSSRAIPTARTHAAISALAATQRTSSTSFLDGDFLEEHWGMLVRRPDEGEWNNMTESLHMSWMSEVGDIFRYYTERTNGSNTELKKASITLAPRRPIEVLFGKKNLEIHPLAVNKGEIVRRLVYENPDVDFVCVGDDKLS</sequence>
<accession>A0A427XXR3</accession>